<evidence type="ECO:0000313" key="1">
    <source>
        <dbReference type="EMBL" id="GBL76947.1"/>
    </source>
</evidence>
<sequence>MLTSVHRKKHRAFALQHKHWTLEQWEKVAFSDESCFLLHWINGCWRIRQETSENKLPETIVGHQHGGGGSVMVRGMFSWHDLDPLIPVEGTLNSCAYLSIVADNVNPDMATVYPANDGKFQQDNVMCPNLFVHGSRSMMKSSSYYPGFQIPQILTLAKICGNISIDTSDRKTLHLGIFTSYMMLCSSHGQRCLSPPSKHTLSRSIAVLAARGGYSGYYIGGHNNVTRLCIFYTYLYYTDTSYFTAVPVLYMNRVN</sequence>
<dbReference type="InterPro" id="IPR036397">
    <property type="entry name" value="RNaseH_sf"/>
</dbReference>
<comment type="caution">
    <text evidence="1">The sequence shown here is derived from an EMBL/GenBank/DDBJ whole genome shotgun (WGS) entry which is preliminary data.</text>
</comment>
<evidence type="ECO:0000313" key="2">
    <source>
        <dbReference type="Proteomes" id="UP000499080"/>
    </source>
</evidence>
<accession>A0A4Y2ABI2</accession>
<proteinExistence type="predicted"/>
<dbReference type="OrthoDB" id="6467447at2759"/>
<protein>
    <submittedName>
        <fullName evidence="1">Uncharacterized protein</fullName>
    </submittedName>
</protein>
<reference evidence="1 2" key="1">
    <citation type="journal article" date="2019" name="Sci. Rep.">
        <title>Orb-weaving spider Araneus ventricosus genome elucidates the spidroin gene catalogue.</title>
        <authorList>
            <person name="Kono N."/>
            <person name="Nakamura H."/>
            <person name="Ohtoshi R."/>
            <person name="Moran D.A.P."/>
            <person name="Shinohara A."/>
            <person name="Yoshida Y."/>
            <person name="Fujiwara M."/>
            <person name="Mori M."/>
            <person name="Tomita M."/>
            <person name="Arakawa K."/>
        </authorList>
    </citation>
    <scope>NUCLEOTIDE SEQUENCE [LARGE SCALE GENOMIC DNA]</scope>
</reference>
<dbReference type="GO" id="GO:0003676">
    <property type="term" value="F:nucleic acid binding"/>
    <property type="evidence" value="ECO:0007669"/>
    <property type="project" value="InterPro"/>
</dbReference>
<dbReference type="Proteomes" id="UP000499080">
    <property type="component" value="Unassembled WGS sequence"/>
</dbReference>
<dbReference type="Gene3D" id="3.30.420.10">
    <property type="entry name" value="Ribonuclease H-like superfamily/Ribonuclease H"/>
    <property type="match status" value="1"/>
</dbReference>
<gene>
    <name evidence="1" type="ORF">AVEN_12619_1</name>
</gene>
<dbReference type="EMBL" id="BGPR01000011">
    <property type="protein sequence ID" value="GBL76947.1"/>
    <property type="molecule type" value="Genomic_DNA"/>
</dbReference>
<organism evidence="1 2">
    <name type="scientific">Araneus ventricosus</name>
    <name type="common">Orbweaver spider</name>
    <name type="synonym">Epeira ventricosa</name>
    <dbReference type="NCBI Taxonomy" id="182803"/>
    <lineage>
        <taxon>Eukaryota</taxon>
        <taxon>Metazoa</taxon>
        <taxon>Ecdysozoa</taxon>
        <taxon>Arthropoda</taxon>
        <taxon>Chelicerata</taxon>
        <taxon>Arachnida</taxon>
        <taxon>Araneae</taxon>
        <taxon>Araneomorphae</taxon>
        <taxon>Entelegynae</taxon>
        <taxon>Araneoidea</taxon>
        <taxon>Araneidae</taxon>
        <taxon>Araneus</taxon>
    </lineage>
</organism>
<keyword evidence="2" id="KW-1185">Reference proteome</keyword>
<name>A0A4Y2ABI2_ARAVE</name>
<dbReference type="AlphaFoldDB" id="A0A4Y2ABI2"/>